<organism evidence="1 2">
    <name type="scientific">Musa troglodytarum</name>
    <name type="common">fe'i banana</name>
    <dbReference type="NCBI Taxonomy" id="320322"/>
    <lineage>
        <taxon>Eukaryota</taxon>
        <taxon>Viridiplantae</taxon>
        <taxon>Streptophyta</taxon>
        <taxon>Embryophyta</taxon>
        <taxon>Tracheophyta</taxon>
        <taxon>Spermatophyta</taxon>
        <taxon>Magnoliopsida</taxon>
        <taxon>Liliopsida</taxon>
        <taxon>Zingiberales</taxon>
        <taxon>Musaceae</taxon>
        <taxon>Musa</taxon>
    </lineage>
</organism>
<sequence length="67" mass="7411">MKSFHKKIGAVNHALEEVFEMLLTILLIRIEPAMYLSTFIVASRIVGNRGRLAAGCLSKPIQAKANE</sequence>
<dbReference type="Proteomes" id="UP001055439">
    <property type="component" value="Chromosome 4"/>
</dbReference>
<evidence type="ECO:0000313" key="1">
    <source>
        <dbReference type="EMBL" id="URD98208.1"/>
    </source>
</evidence>
<dbReference type="AlphaFoldDB" id="A0A9E7FQL2"/>
<keyword evidence="2" id="KW-1185">Reference proteome</keyword>
<protein>
    <submittedName>
        <fullName evidence="1">Uncharacterized protein</fullName>
    </submittedName>
</protein>
<dbReference type="EMBL" id="CP097506">
    <property type="protein sequence ID" value="URD98208.1"/>
    <property type="molecule type" value="Genomic_DNA"/>
</dbReference>
<name>A0A9E7FQL2_9LILI</name>
<accession>A0A9E7FQL2</accession>
<proteinExistence type="predicted"/>
<gene>
    <name evidence="1" type="ORF">MUK42_36054</name>
</gene>
<evidence type="ECO:0000313" key="2">
    <source>
        <dbReference type="Proteomes" id="UP001055439"/>
    </source>
</evidence>
<reference evidence="1" key="1">
    <citation type="submission" date="2022-05" db="EMBL/GenBank/DDBJ databases">
        <title>The Musa troglodytarum L. genome provides insights into the mechanism of non-climacteric behaviour and enrichment of carotenoids.</title>
        <authorList>
            <person name="Wang J."/>
        </authorList>
    </citation>
    <scope>NUCLEOTIDE SEQUENCE</scope>
    <source>
        <tissue evidence="1">Leaf</tissue>
    </source>
</reference>